<protein>
    <submittedName>
        <fullName evidence="1">Uncharacterized protein</fullName>
    </submittedName>
</protein>
<dbReference type="EMBL" id="KP282674">
    <property type="protein sequence ID" value="ALG96852.1"/>
    <property type="molecule type" value="Genomic_DNA"/>
</dbReference>
<evidence type="ECO:0000313" key="2">
    <source>
        <dbReference type="Proteomes" id="UP000202152"/>
    </source>
</evidence>
<dbReference type="Proteomes" id="UP000202152">
    <property type="component" value="Segment"/>
</dbReference>
<keyword evidence="2" id="KW-1185">Reference proteome</keyword>
<dbReference type="GeneID" id="26625130"/>
<reference evidence="1 2" key="1">
    <citation type="journal article" date="2015" name="Environ. Microbiol.">
        <title>Novel viral genomes identified from six metagenomes reveal wide distribution of archaeal viruses and high viral diversity in terrestrial hot springs.</title>
        <authorList>
            <person name="Gudbergsdottir S.R."/>
            <person name="Menzel P."/>
            <person name="Krogh A."/>
            <person name="Young M."/>
            <person name="Peng X."/>
        </authorList>
    </citation>
    <scope>NUCLEOTIDE SEQUENCE [LARGE SCALE GENOMIC DNA]</scope>
    <source>
        <strain evidence="1 2">ABV3</strain>
    </source>
</reference>
<proteinExistence type="predicted"/>
<evidence type="ECO:0000313" key="1">
    <source>
        <dbReference type="EMBL" id="ALG96852.1"/>
    </source>
</evidence>
<accession>A0A0N7FYX7</accession>
<organism evidence="1 2">
    <name type="scientific">Acidianus bottle-shaped virus 3 strain ABV3</name>
    <dbReference type="NCBI Taxonomy" id="1732174"/>
    <lineage>
        <taxon>Viruses</taxon>
        <taxon>Viruses incertae sedis</taxon>
        <taxon>Ampullaviridae</taxon>
        <taxon>Bottigliavirus</taxon>
        <taxon>Bottigliavirus krisuvikense</taxon>
        <taxon>Bottigliavirus ABV3</taxon>
    </lineage>
</organism>
<dbReference type="RefSeq" id="YP_009197929.1">
    <property type="nucleotide sequence ID" value="NC_028787.1"/>
</dbReference>
<name>A0A0N7FYX7_9VIRU</name>
<dbReference type="KEGG" id="vg:26625130"/>
<sequence length="48" mass="5849">MENYTELIPQPYYDSIINYITLRILTRIVDYEPKNKVEISPRTVLRIY</sequence>